<dbReference type="Proteomes" id="UP000765509">
    <property type="component" value="Unassembled WGS sequence"/>
</dbReference>
<proteinExistence type="predicted"/>
<organism evidence="1 2">
    <name type="scientific">Austropuccinia psidii MF-1</name>
    <dbReference type="NCBI Taxonomy" id="1389203"/>
    <lineage>
        <taxon>Eukaryota</taxon>
        <taxon>Fungi</taxon>
        <taxon>Dikarya</taxon>
        <taxon>Basidiomycota</taxon>
        <taxon>Pucciniomycotina</taxon>
        <taxon>Pucciniomycetes</taxon>
        <taxon>Pucciniales</taxon>
        <taxon>Sphaerophragmiaceae</taxon>
        <taxon>Austropuccinia</taxon>
    </lineage>
</organism>
<evidence type="ECO:0000313" key="1">
    <source>
        <dbReference type="EMBL" id="MBW0478391.1"/>
    </source>
</evidence>
<dbReference type="EMBL" id="AVOT02005169">
    <property type="protein sequence ID" value="MBW0478391.1"/>
    <property type="molecule type" value="Genomic_DNA"/>
</dbReference>
<dbReference type="AlphaFoldDB" id="A0A9Q3GSL7"/>
<keyword evidence="2" id="KW-1185">Reference proteome</keyword>
<name>A0A9Q3GSL7_9BASI</name>
<reference evidence="1" key="1">
    <citation type="submission" date="2021-03" db="EMBL/GenBank/DDBJ databases">
        <title>Draft genome sequence of rust myrtle Austropuccinia psidii MF-1, a brazilian biotype.</title>
        <authorList>
            <person name="Quecine M.C."/>
            <person name="Pachon D.M.R."/>
            <person name="Bonatelli M.L."/>
            <person name="Correr F.H."/>
            <person name="Franceschini L.M."/>
            <person name="Leite T.F."/>
            <person name="Margarido G.R.A."/>
            <person name="Almeida C.A."/>
            <person name="Ferrarezi J.A."/>
            <person name="Labate C.A."/>
        </authorList>
    </citation>
    <scope>NUCLEOTIDE SEQUENCE</scope>
    <source>
        <strain evidence="1">MF-1</strain>
    </source>
</reference>
<gene>
    <name evidence="1" type="ORF">O181_018106</name>
</gene>
<sequence>MLINGEEMVKEVFRKEMEKPSFKRCPTERTTPCMLPQYRKLWIWIGPDKVFKIMVPTASTLNDLDDATENTMSVVCNNVNNERFPTTECVAPESINAALFSSNGTTTMLVAFAD</sequence>
<comment type="caution">
    <text evidence="1">The sequence shown here is derived from an EMBL/GenBank/DDBJ whole genome shotgun (WGS) entry which is preliminary data.</text>
</comment>
<protein>
    <submittedName>
        <fullName evidence="1">Uncharacterized protein</fullName>
    </submittedName>
</protein>
<evidence type="ECO:0000313" key="2">
    <source>
        <dbReference type="Proteomes" id="UP000765509"/>
    </source>
</evidence>
<accession>A0A9Q3GSL7</accession>